<accession>A0A3S5B434</accession>
<sequence length="74" mass="7886">MSLPPPGAPFLMPLSMPSLLPTQSATVQLSPADEHKTRPSGQTPLVAGRLHSVVNSTARSGRQHFRDMHSSIGD</sequence>
<keyword evidence="3" id="KW-1185">Reference proteome</keyword>
<organism evidence="2 3">
    <name type="scientific">Protopolystoma xenopodis</name>
    <dbReference type="NCBI Taxonomy" id="117903"/>
    <lineage>
        <taxon>Eukaryota</taxon>
        <taxon>Metazoa</taxon>
        <taxon>Spiralia</taxon>
        <taxon>Lophotrochozoa</taxon>
        <taxon>Platyhelminthes</taxon>
        <taxon>Monogenea</taxon>
        <taxon>Polyopisthocotylea</taxon>
        <taxon>Polystomatidea</taxon>
        <taxon>Polystomatidae</taxon>
        <taxon>Protopolystoma</taxon>
    </lineage>
</organism>
<dbReference type="EMBL" id="CAAALY010245004">
    <property type="protein sequence ID" value="VEL32999.1"/>
    <property type="molecule type" value="Genomic_DNA"/>
</dbReference>
<dbReference type="AlphaFoldDB" id="A0A3S5B434"/>
<evidence type="ECO:0000313" key="3">
    <source>
        <dbReference type="Proteomes" id="UP000784294"/>
    </source>
</evidence>
<gene>
    <name evidence="2" type="ORF">PXEA_LOCUS26439</name>
</gene>
<comment type="caution">
    <text evidence="2">The sequence shown here is derived from an EMBL/GenBank/DDBJ whole genome shotgun (WGS) entry which is preliminary data.</text>
</comment>
<feature type="region of interest" description="Disordered" evidence="1">
    <location>
        <begin position="24"/>
        <end position="44"/>
    </location>
</feature>
<evidence type="ECO:0000313" key="2">
    <source>
        <dbReference type="EMBL" id="VEL32999.1"/>
    </source>
</evidence>
<protein>
    <submittedName>
        <fullName evidence="2">Uncharacterized protein</fullName>
    </submittedName>
</protein>
<evidence type="ECO:0000256" key="1">
    <source>
        <dbReference type="SAM" id="MobiDB-lite"/>
    </source>
</evidence>
<reference evidence="2" key="1">
    <citation type="submission" date="2018-11" db="EMBL/GenBank/DDBJ databases">
        <authorList>
            <consortium name="Pathogen Informatics"/>
        </authorList>
    </citation>
    <scope>NUCLEOTIDE SEQUENCE</scope>
</reference>
<proteinExistence type="predicted"/>
<dbReference type="Proteomes" id="UP000784294">
    <property type="component" value="Unassembled WGS sequence"/>
</dbReference>
<name>A0A3S5B434_9PLAT</name>